<evidence type="ECO:0000313" key="3">
    <source>
        <dbReference type="Proteomes" id="UP000007486"/>
    </source>
</evidence>
<dbReference type="AlphaFoldDB" id="F0R6B0"/>
<evidence type="ECO:0000313" key="2">
    <source>
        <dbReference type="EMBL" id="ADY35774.1"/>
    </source>
</evidence>
<gene>
    <name evidence="2" type="ordered locus">Bacsa_1191</name>
</gene>
<protein>
    <recommendedName>
        <fullName evidence="4">Transmembrane protein</fullName>
    </recommendedName>
</protein>
<keyword evidence="1" id="KW-0812">Transmembrane</keyword>
<proteinExistence type="predicted"/>
<dbReference type="Proteomes" id="UP000007486">
    <property type="component" value="Chromosome"/>
</dbReference>
<keyword evidence="1" id="KW-1133">Transmembrane helix</keyword>
<dbReference type="STRING" id="667015.Bacsa_1191"/>
<evidence type="ECO:0000256" key="1">
    <source>
        <dbReference type="SAM" id="Phobius"/>
    </source>
</evidence>
<dbReference type="HOGENOM" id="CLU_137778_0_0_10"/>
<dbReference type="KEGG" id="bsa:Bacsa_1191"/>
<dbReference type="EMBL" id="CP002530">
    <property type="protein sequence ID" value="ADY35774.1"/>
    <property type="molecule type" value="Genomic_DNA"/>
</dbReference>
<organism evidence="2 3">
    <name type="scientific">Phocaeicola salanitronis (strain DSM 18170 / JCM 13657 / CCUG 60908 / BL78)</name>
    <name type="common">Bacteroides salanitronis</name>
    <dbReference type="NCBI Taxonomy" id="667015"/>
    <lineage>
        <taxon>Bacteria</taxon>
        <taxon>Pseudomonadati</taxon>
        <taxon>Bacteroidota</taxon>
        <taxon>Bacteroidia</taxon>
        <taxon>Bacteroidales</taxon>
        <taxon>Bacteroidaceae</taxon>
        <taxon>Phocaeicola</taxon>
    </lineage>
</organism>
<accession>F0R6B0</accession>
<dbReference type="RefSeq" id="WP_013617209.1">
    <property type="nucleotide sequence ID" value="NC_015164.1"/>
</dbReference>
<sequence length="140" mass="16615">MKKIRYNSWIANHLLFKGYSTITIAAWVCTRYKGKEEMPQRVRNHECTHARQWCECILASGVIIWILVLLAGISAWWFALSFGMFYILYALEWLVKLCFYGTEAYRNISFEREANAGEDNETYLENSGYFEWIKFIRKAK</sequence>
<name>F0R6B0_PHOSB</name>
<feature type="transmembrane region" description="Helical" evidence="1">
    <location>
        <begin position="53"/>
        <end position="78"/>
    </location>
</feature>
<reference evidence="2 3" key="1">
    <citation type="journal article" date="2011" name="Stand. Genomic Sci.">
        <title>Complete genome sequence of Bacteroides salanitronis type strain (BL78).</title>
        <authorList>
            <person name="Gronow S."/>
            <person name="Held B."/>
            <person name="Lucas S."/>
            <person name="Lapidus A."/>
            <person name="Del Rio T.G."/>
            <person name="Nolan M."/>
            <person name="Tice H."/>
            <person name="Deshpande S."/>
            <person name="Cheng J.F."/>
            <person name="Pitluck S."/>
            <person name="Liolios K."/>
            <person name="Pagani I."/>
            <person name="Ivanova N."/>
            <person name="Mavromatis K."/>
            <person name="Pati A."/>
            <person name="Tapia R."/>
            <person name="Han C."/>
            <person name="Goodwin L."/>
            <person name="Chen A."/>
            <person name="Palaniappan K."/>
            <person name="Land M."/>
            <person name="Hauser L."/>
            <person name="Chang Y.J."/>
            <person name="Jeffries C.D."/>
            <person name="Brambilla E.M."/>
            <person name="Rohde M."/>
            <person name="Goker M."/>
            <person name="Detter J.C."/>
            <person name="Woyke T."/>
            <person name="Bristow J."/>
            <person name="Markowitz V."/>
            <person name="Hugenholtz P."/>
            <person name="Kyrpides N.C."/>
            <person name="Klenk H.P."/>
            <person name="Eisen J.A."/>
        </authorList>
    </citation>
    <scope>NUCLEOTIDE SEQUENCE [LARGE SCALE GENOMIC DNA]</scope>
    <source>
        <strain evidence="2 3">DSM 18170</strain>
    </source>
</reference>
<keyword evidence="3" id="KW-1185">Reference proteome</keyword>
<keyword evidence="1" id="KW-0472">Membrane</keyword>
<evidence type="ECO:0008006" key="4">
    <source>
        <dbReference type="Google" id="ProtNLM"/>
    </source>
</evidence>
<dbReference type="OrthoDB" id="1027344at2"/>
<dbReference type="eggNOG" id="ENOG502ZGDY">
    <property type="taxonomic scope" value="Bacteria"/>
</dbReference>